<reference evidence="2" key="1">
    <citation type="submission" date="2022-07" db="EMBL/GenBank/DDBJ databases">
        <title>Genetic diversity of Erwinia pyrifoliae.</title>
        <authorList>
            <person name="Park D.S."/>
            <person name="Ham H."/>
        </authorList>
    </citation>
    <scope>NUCLEOTIDE SEQUENCE</scope>
    <source>
        <strain evidence="2">CP201486</strain>
    </source>
</reference>
<protein>
    <recommendedName>
        <fullName evidence="4">DUF3899 domain-containing protein</fullName>
    </recommendedName>
</protein>
<dbReference type="EMBL" id="CP103445">
    <property type="protein sequence ID" value="UWS31961.1"/>
    <property type="molecule type" value="Genomic_DNA"/>
</dbReference>
<evidence type="ECO:0000256" key="1">
    <source>
        <dbReference type="SAM" id="Phobius"/>
    </source>
</evidence>
<evidence type="ECO:0008006" key="4">
    <source>
        <dbReference type="Google" id="ProtNLM"/>
    </source>
</evidence>
<evidence type="ECO:0000313" key="3">
    <source>
        <dbReference type="Proteomes" id="UP001058553"/>
    </source>
</evidence>
<organism evidence="2 3">
    <name type="scientific">Erwinia pyrifoliae</name>
    <dbReference type="NCBI Taxonomy" id="79967"/>
    <lineage>
        <taxon>Bacteria</taxon>
        <taxon>Pseudomonadati</taxon>
        <taxon>Pseudomonadota</taxon>
        <taxon>Gammaproteobacteria</taxon>
        <taxon>Enterobacterales</taxon>
        <taxon>Erwiniaceae</taxon>
        <taxon>Erwinia</taxon>
    </lineage>
</organism>
<gene>
    <name evidence="2" type="ORF">NYP84_09740</name>
</gene>
<dbReference type="Proteomes" id="UP001058553">
    <property type="component" value="Chromosome"/>
</dbReference>
<keyword evidence="1" id="KW-1133">Transmembrane helix</keyword>
<keyword evidence="1" id="KW-0812">Transmembrane</keyword>
<keyword evidence="1" id="KW-0472">Membrane</keyword>
<sequence length="161" mass="18667">MHAQQSDLSPEVTLVVWLARNWSTCFWSQPVIEHILAKAGLFFGLFASTLIFVSFFLYLANKSSYENLVSLFKEKYTFPAPSSFYHMVGFFGVFPVSRFFIKLSKKKKIFLLKQDDPAYNFFEENDLKIQPWMKYLSAMWMTGTVLYLISALAVIILSALR</sequence>
<feature type="transmembrane region" description="Helical" evidence="1">
    <location>
        <begin position="39"/>
        <end position="60"/>
    </location>
</feature>
<accession>A0ABY5X3K8</accession>
<feature type="transmembrane region" description="Helical" evidence="1">
    <location>
        <begin position="138"/>
        <end position="160"/>
    </location>
</feature>
<dbReference type="RefSeq" id="WP_259816377.1">
    <property type="nucleotide sequence ID" value="NZ_CP103445.1"/>
</dbReference>
<keyword evidence="3" id="KW-1185">Reference proteome</keyword>
<proteinExistence type="predicted"/>
<evidence type="ECO:0000313" key="2">
    <source>
        <dbReference type="EMBL" id="UWS31961.1"/>
    </source>
</evidence>
<feature type="transmembrane region" description="Helical" evidence="1">
    <location>
        <begin position="80"/>
        <end position="101"/>
    </location>
</feature>
<name>A0ABY5X3K8_ERWPY</name>